<dbReference type="SUPFAM" id="SSF48317">
    <property type="entry name" value="Acid phosphatase/Vanadium-dependent haloperoxidase"/>
    <property type="match status" value="1"/>
</dbReference>
<accession>I0AHT8</accession>
<dbReference type="CDD" id="cd03394">
    <property type="entry name" value="PAP2_like_5"/>
    <property type="match status" value="1"/>
</dbReference>
<gene>
    <name evidence="2" type="ordered locus">IALB_0833</name>
</gene>
<evidence type="ECO:0000313" key="2">
    <source>
        <dbReference type="EMBL" id="AFH48545.1"/>
    </source>
</evidence>
<dbReference type="eggNOG" id="COG0671">
    <property type="taxonomic scope" value="Bacteria"/>
</dbReference>
<dbReference type="SMART" id="SM00014">
    <property type="entry name" value="acidPPc"/>
    <property type="match status" value="1"/>
</dbReference>
<reference evidence="2 3" key="1">
    <citation type="journal article" date="2012" name="Front. Microbiol.">
        <title>Complete genome of Ignavibacterium album, a metabolically versatile, flagellated, facultative anaerobe from the phylum Chlorobi.</title>
        <authorList>
            <person name="Liu Z."/>
            <person name="Frigaard N.-U."/>
            <person name="Vogl K."/>
            <person name="Iino T."/>
            <person name="Ohkuma M."/>
            <person name="Overmann J."/>
            <person name="Bryant D.A."/>
        </authorList>
    </citation>
    <scope>NUCLEOTIDE SEQUENCE [LARGE SCALE GENOMIC DNA]</scope>
    <source>
        <strain evidence="3">DSM 19864 / JCM 16511 / NBRC 101810 / Mat9-16</strain>
    </source>
</reference>
<dbReference type="InterPro" id="IPR036938">
    <property type="entry name" value="PAP2/HPO_sf"/>
</dbReference>
<dbReference type="AlphaFoldDB" id="I0AHT8"/>
<organism evidence="2 3">
    <name type="scientific">Ignavibacterium album (strain DSM 19864 / JCM 16511 / NBRC 101810 / Mat9-16)</name>
    <dbReference type="NCBI Taxonomy" id="945713"/>
    <lineage>
        <taxon>Bacteria</taxon>
        <taxon>Pseudomonadati</taxon>
        <taxon>Ignavibacteriota</taxon>
        <taxon>Ignavibacteria</taxon>
        <taxon>Ignavibacteriales</taxon>
        <taxon>Ignavibacteriaceae</taxon>
        <taxon>Ignavibacterium</taxon>
    </lineage>
</organism>
<dbReference type="InterPro" id="IPR000326">
    <property type="entry name" value="PAP2/HPO"/>
</dbReference>
<feature type="domain" description="Phosphatidic acid phosphatase type 2/haloperoxidase" evidence="1">
    <location>
        <begin position="131"/>
        <end position="244"/>
    </location>
</feature>
<dbReference type="Pfam" id="PF01569">
    <property type="entry name" value="PAP2"/>
    <property type="match status" value="1"/>
</dbReference>
<dbReference type="PANTHER" id="PTHR14969:SF13">
    <property type="entry name" value="AT30094P"/>
    <property type="match status" value="1"/>
</dbReference>
<proteinExistence type="predicted"/>
<name>I0AHT8_IGNAJ</name>
<dbReference type="Gene3D" id="1.20.144.10">
    <property type="entry name" value="Phosphatidic acid phosphatase type 2/haloperoxidase"/>
    <property type="match status" value="1"/>
</dbReference>
<dbReference type="EMBL" id="CP003418">
    <property type="protein sequence ID" value="AFH48545.1"/>
    <property type="molecule type" value="Genomic_DNA"/>
</dbReference>
<dbReference type="RefSeq" id="WP_014559701.1">
    <property type="nucleotide sequence ID" value="NC_017464.1"/>
</dbReference>
<dbReference type="PANTHER" id="PTHR14969">
    <property type="entry name" value="SPHINGOSINE-1-PHOSPHATE PHOSPHOHYDROLASE"/>
    <property type="match status" value="1"/>
</dbReference>
<sequence>MKNYFIIIIAFSLSSLSIGQINQTTTDSLETIPSFQDDFISAYNTGIRIITKPSEFDLKDWITLGSVAALTSSAFLIDNENRNFWLRNKSAAFDKVAEIGRIYGDITYAAIFSASLYLSGKIVNNKNLSVTGRMLIEGLFYAGLTTTIIKTVSGRSRPFTNEGDFKFRFFQTKNDFTSFPSGHTTVAFTLSTILSERINNTYATILLYSLAGTTTLQRMYSDNHWLSDTILGASIGYFIGKAVLLFDDDANSNLANKFFITPGFSEGVMTFNISYFF</sequence>
<dbReference type="STRING" id="945713.IALB_0833"/>
<evidence type="ECO:0000259" key="1">
    <source>
        <dbReference type="SMART" id="SM00014"/>
    </source>
</evidence>
<keyword evidence="3" id="KW-1185">Reference proteome</keyword>
<dbReference type="KEGG" id="ial:IALB_0833"/>
<dbReference type="HOGENOM" id="CLU_059169_0_0_10"/>
<protein>
    <submittedName>
        <fullName evidence="2">Phosphoesterase PA-phosphatase-like protein</fullName>
    </submittedName>
</protein>
<dbReference type="OrthoDB" id="9773582at2"/>
<evidence type="ECO:0000313" key="3">
    <source>
        <dbReference type="Proteomes" id="UP000007394"/>
    </source>
</evidence>
<dbReference type="Proteomes" id="UP000007394">
    <property type="component" value="Chromosome"/>
</dbReference>